<dbReference type="InterPro" id="IPR001173">
    <property type="entry name" value="Glyco_trans_2-like"/>
</dbReference>
<gene>
    <name evidence="2" type="ORF">BFL38_10950</name>
</gene>
<dbReference type="CDD" id="cd00761">
    <property type="entry name" value="Glyco_tranf_GTA_type"/>
    <property type="match status" value="1"/>
</dbReference>
<dbReference type="PANTHER" id="PTHR22916:SF3">
    <property type="entry name" value="UDP-GLCNAC:BETAGAL BETA-1,3-N-ACETYLGLUCOSAMINYLTRANSFERASE-LIKE PROTEIN 1"/>
    <property type="match status" value="1"/>
</dbReference>
<comment type="caution">
    <text evidence="2">The sequence shown here is derived from an EMBL/GenBank/DDBJ whole genome shotgun (WGS) entry which is preliminary data.</text>
</comment>
<dbReference type="RefSeq" id="WP_069725438.1">
    <property type="nucleotide sequence ID" value="NZ_MDCO01000001.1"/>
</dbReference>
<accession>A0A1E5NIQ5</accession>
<dbReference type="Proteomes" id="UP000095247">
    <property type="component" value="Unassembled WGS sequence"/>
</dbReference>
<dbReference type="Gene3D" id="3.90.550.10">
    <property type="entry name" value="Spore Coat Polysaccharide Biosynthesis Protein SpsA, Chain A"/>
    <property type="match status" value="1"/>
</dbReference>
<proteinExistence type="predicted"/>
<evidence type="ECO:0000259" key="1">
    <source>
        <dbReference type="Pfam" id="PF00535"/>
    </source>
</evidence>
<dbReference type="AlphaFoldDB" id="A0A1E5NIQ5"/>
<feature type="domain" description="Glycosyltransferase 2-like" evidence="1">
    <location>
        <begin position="12"/>
        <end position="140"/>
    </location>
</feature>
<sequence length="458" mass="54073">MYNKNPKKPLLSVVIPTYNRKDMLKEAVDSVLQQDYDNIQIIISDNASTDGTDILMQEYQSLYDNIIYIKREKNLGPKINGYKAYEDYAQGKYIFFLCDDDYLMGNTFFSNAVEVFETNPNVTIVTGHVQMYFEEYDKYYTIPYNNESLIKGIDYFINQSSMTLGGKYPEIISLFFLVKKEDLDRNPIFKWFTDSADVAIKLYNTSLGDIYFLNEFMGCYRLHKGIRETSNLDNLDKPIISALKLIDALIERYTELYPDQKEFWKEYIPIKLADWYIRDRIVKSFGTKTTKKEIKRFLNNSELKKLNPKVYKYIYNLFIRSNFRISISPFSYEHVAGQYVYLVIFRIVFYNLDSALFGFVKSAHELKIWFLFFNLKIKIMAKSYYKIPKLYAYANKDIKKTDKLSNIFYDLQKYSDNQITSYDNINDLIANTNISKNEAITKMNTKNTRSKNDKRISA</sequence>
<evidence type="ECO:0000313" key="2">
    <source>
        <dbReference type="EMBL" id="OEJ15967.1"/>
    </source>
</evidence>
<dbReference type="Pfam" id="PF00535">
    <property type="entry name" value="Glycos_transf_2"/>
    <property type="match status" value="1"/>
</dbReference>
<dbReference type="GO" id="GO:0016758">
    <property type="term" value="F:hexosyltransferase activity"/>
    <property type="evidence" value="ECO:0007669"/>
    <property type="project" value="UniProtKB-ARBA"/>
</dbReference>
<dbReference type="InterPro" id="IPR029044">
    <property type="entry name" value="Nucleotide-diphossugar_trans"/>
</dbReference>
<dbReference type="EMBL" id="MDCO01000001">
    <property type="protein sequence ID" value="OEJ15967.1"/>
    <property type="molecule type" value="Genomic_DNA"/>
</dbReference>
<evidence type="ECO:0000313" key="3">
    <source>
        <dbReference type="Proteomes" id="UP000095247"/>
    </source>
</evidence>
<protein>
    <recommendedName>
        <fullName evidence="1">Glycosyltransferase 2-like domain-containing protein</fullName>
    </recommendedName>
</protein>
<organism evidence="2 3">
    <name type="scientific">Brachyspira hampsonii</name>
    <dbReference type="NCBI Taxonomy" id="1287055"/>
    <lineage>
        <taxon>Bacteria</taxon>
        <taxon>Pseudomonadati</taxon>
        <taxon>Spirochaetota</taxon>
        <taxon>Spirochaetia</taxon>
        <taxon>Brachyspirales</taxon>
        <taxon>Brachyspiraceae</taxon>
        <taxon>Brachyspira</taxon>
    </lineage>
</organism>
<name>A0A1E5NIQ5_9SPIR</name>
<reference evidence="2 3" key="1">
    <citation type="submission" date="2016-08" db="EMBL/GenBank/DDBJ databases">
        <title>Characterization and recognition of Brachyspira hampsonii sp. nov., a novel intestinal spirochete that is pathogenic to pigs.</title>
        <authorList>
            <person name="Mirajkar N."/>
            <person name="La T."/>
            <person name="Phillips N."/>
            <person name="Hampson D."/>
            <person name="Gebhart C."/>
        </authorList>
    </citation>
    <scope>NUCLEOTIDE SEQUENCE [LARGE SCALE GENOMIC DNA]</scope>
    <source>
        <strain evidence="2 3">P280/1</strain>
    </source>
</reference>
<dbReference type="PANTHER" id="PTHR22916">
    <property type="entry name" value="GLYCOSYLTRANSFERASE"/>
    <property type="match status" value="1"/>
</dbReference>
<dbReference type="SUPFAM" id="SSF53448">
    <property type="entry name" value="Nucleotide-diphospho-sugar transferases"/>
    <property type="match status" value="1"/>
</dbReference>